<feature type="region of interest" description="Disordered" evidence="5">
    <location>
        <begin position="110"/>
        <end position="129"/>
    </location>
</feature>
<keyword evidence="1" id="KW-0479">Metal-binding</keyword>
<dbReference type="STRING" id="8840.ENSAPLP00000019434"/>
<dbReference type="Proteomes" id="UP000016666">
    <property type="component" value="Chromosome 3"/>
</dbReference>
<dbReference type="GO" id="GO:0019899">
    <property type="term" value="F:enzyme binding"/>
    <property type="evidence" value="ECO:0007669"/>
    <property type="project" value="Ensembl"/>
</dbReference>
<dbReference type="GO" id="GO:0008270">
    <property type="term" value="F:zinc ion binding"/>
    <property type="evidence" value="ECO:0007669"/>
    <property type="project" value="UniProtKB-KW"/>
</dbReference>
<evidence type="ECO:0000313" key="8">
    <source>
        <dbReference type="Proteomes" id="UP000016666"/>
    </source>
</evidence>
<feature type="domain" description="MYND-type" evidence="6">
    <location>
        <begin position="139"/>
        <end position="176"/>
    </location>
</feature>
<dbReference type="PROSITE" id="PS01360">
    <property type="entry name" value="ZF_MYND_1"/>
    <property type="match status" value="1"/>
</dbReference>
<evidence type="ECO:0000259" key="6">
    <source>
        <dbReference type="PROSITE" id="PS50865"/>
    </source>
</evidence>
<evidence type="ECO:0000256" key="4">
    <source>
        <dbReference type="PROSITE-ProRule" id="PRU00134"/>
    </source>
</evidence>
<reference evidence="7" key="3">
    <citation type="submission" date="2025-09" db="UniProtKB">
        <authorList>
            <consortium name="Ensembl"/>
        </authorList>
    </citation>
    <scope>IDENTIFICATION</scope>
</reference>
<dbReference type="GO" id="GO:1901532">
    <property type="term" value="P:regulation of hematopoietic progenitor cell differentiation"/>
    <property type="evidence" value="ECO:0007669"/>
    <property type="project" value="Ensembl"/>
</dbReference>
<dbReference type="Ensembl" id="ENSAPLT00000032230.1">
    <property type="protein sequence ID" value="ENSAPLP00000019434.1"/>
    <property type="gene ID" value="ENSAPLG00000021270.1"/>
</dbReference>
<evidence type="ECO:0000256" key="5">
    <source>
        <dbReference type="SAM" id="MobiDB-lite"/>
    </source>
</evidence>
<gene>
    <name evidence="7" type="primary">PDCD2</name>
</gene>
<evidence type="ECO:0000313" key="7">
    <source>
        <dbReference type="Ensembl" id="ENSAPLP00000019434.1"/>
    </source>
</evidence>
<dbReference type="PANTHER" id="PTHR12298">
    <property type="entry name" value="PCDC2 PROGRAMMED CELL DEATH PROTEIN 2 -RELATED"/>
    <property type="match status" value="1"/>
</dbReference>
<dbReference type="OMA" id="GIFRFCC"/>
<dbReference type="GO" id="GO:1902035">
    <property type="term" value="P:positive regulation of hematopoietic stem cell proliferation"/>
    <property type="evidence" value="ECO:0007669"/>
    <property type="project" value="Ensembl"/>
</dbReference>
<name>A0A493T0I5_ANAPP</name>
<dbReference type="InterPro" id="IPR002893">
    <property type="entry name" value="Znf_MYND"/>
</dbReference>
<reference evidence="7 8" key="1">
    <citation type="submission" date="2017-10" db="EMBL/GenBank/DDBJ databases">
        <title>A new Pekin duck reference genome.</title>
        <authorList>
            <person name="Hou Z.-C."/>
            <person name="Zhou Z.-K."/>
            <person name="Zhu F."/>
            <person name="Hou S.-S."/>
        </authorList>
    </citation>
    <scope>NUCLEOTIDE SEQUENCE [LARGE SCALE GENOMIC DNA]</scope>
</reference>
<keyword evidence="8" id="KW-1185">Reference proteome</keyword>
<accession>A0A493T0I5</accession>
<dbReference type="AlphaFoldDB" id="A0A493T0I5"/>
<dbReference type="Pfam" id="PF01753">
    <property type="entry name" value="zf-MYND"/>
    <property type="match status" value="1"/>
</dbReference>
<protein>
    <submittedName>
        <fullName evidence="7">Programmed cell death 2</fullName>
    </submittedName>
</protein>
<dbReference type="GO" id="GO:0005634">
    <property type="term" value="C:nucleus"/>
    <property type="evidence" value="ECO:0007669"/>
    <property type="project" value="TreeGrafter"/>
</dbReference>
<evidence type="ECO:0000256" key="1">
    <source>
        <dbReference type="ARBA" id="ARBA00022723"/>
    </source>
</evidence>
<dbReference type="Gene3D" id="6.10.140.2220">
    <property type="match status" value="1"/>
</dbReference>
<dbReference type="GO" id="GO:0043065">
    <property type="term" value="P:positive regulation of apoptotic process"/>
    <property type="evidence" value="ECO:0007669"/>
    <property type="project" value="Ensembl"/>
</dbReference>
<evidence type="ECO:0000256" key="3">
    <source>
        <dbReference type="ARBA" id="ARBA00022833"/>
    </source>
</evidence>
<evidence type="ECO:0000256" key="2">
    <source>
        <dbReference type="ARBA" id="ARBA00022771"/>
    </source>
</evidence>
<organism evidence="7 8">
    <name type="scientific">Anas platyrhynchos platyrhynchos</name>
    <name type="common">Northern mallard</name>
    <dbReference type="NCBI Taxonomy" id="8840"/>
    <lineage>
        <taxon>Eukaryota</taxon>
        <taxon>Metazoa</taxon>
        <taxon>Chordata</taxon>
        <taxon>Craniata</taxon>
        <taxon>Vertebrata</taxon>
        <taxon>Euteleostomi</taxon>
        <taxon>Archelosauria</taxon>
        <taxon>Archosauria</taxon>
        <taxon>Dinosauria</taxon>
        <taxon>Saurischia</taxon>
        <taxon>Theropoda</taxon>
        <taxon>Coelurosauria</taxon>
        <taxon>Aves</taxon>
        <taxon>Neognathae</taxon>
        <taxon>Galloanserae</taxon>
        <taxon>Anseriformes</taxon>
        <taxon>Anatidae</taxon>
        <taxon>Anatinae</taxon>
        <taxon>Anas</taxon>
    </lineage>
</organism>
<dbReference type="SUPFAM" id="SSF144232">
    <property type="entry name" value="HIT/MYND zinc finger-like"/>
    <property type="match status" value="1"/>
</dbReference>
<dbReference type="PROSITE" id="PS50865">
    <property type="entry name" value="ZF_MYND_2"/>
    <property type="match status" value="1"/>
</dbReference>
<keyword evidence="3" id="KW-0862">Zinc</keyword>
<sequence>MAGGAELGFAAETGPEDAWRLRSPYFPCKMGGRPAWLGEDGLPGLGDLRCARCQQPRAFLLQLYAPLNDRRDAFHRSLFVFACRGAACYRLPGPGGPLCVFRSQLPRRNRFYPEEPPPEDPPPGPLAPPERLHNGARLCRVCGCLGPRACGRCHRASYCGTEHQALDWRRGHRRTCGQAGDAGGSPAGPHEDKFLFPEYEIVIESEEPEFPADDDDDEGSVFSLLGVGASSPCISALLLIRPD</sequence>
<proteinExistence type="predicted"/>
<dbReference type="GeneTree" id="ENSGT00940000156603"/>
<keyword evidence="2 4" id="KW-0863">Zinc-finger</keyword>
<reference evidence="7" key="2">
    <citation type="submission" date="2025-08" db="UniProtKB">
        <authorList>
            <consortium name="Ensembl"/>
        </authorList>
    </citation>
    <scope>IDENTIFICATION</scope>
</reference>
<feature type="compositionally biased region" description="Pro residues" evidence="5">
    <location>
        <begin position="119"/>
        <end position="128"/>
    </location>
</feature>
<dbReference type="PANTHER" id="PTHR12298:SF4">
    <property type="entry name" value="PROGRAMMED CELL DEATH PROTEIN 2"/>
    <property type="match status" value="1"/>
</dbReference>